<sequence length="127" mass="14817">MFGLGEDSQYYFCVGHTAMNKGIDALSGVVRHQMHRDPLSGEVFIFMSRCRTKIKLLQWQRGGFVLYYKRLERGRFELPFFNPESQSYCISWQILFMIIEGIMAGRINLGPRYTINKKAANNNLNIR</sequence>
<evidence type="ECO:0000313" key="1">
    <source>
        <dbReference type="EMBL" id="MPM10972.1"/>
    </source>
</evidence>
<name>A0A644X475_9ZZZZ</name>
<dbReference type="NCBIfam" id="NF033819">
    <property type="entry name" value="IS66_TnpB"/>
    <property type="match status" value="1"/>
</dbReference>
<dbReference type="InterPro" id="IPR008878">
    <property type="entry name" value="Transposase_IS66_Orf2"/>
</dbReference>
<protein>
    <recommendedName>
        <fullName evidence="2">IS66 family transposase ISBaps1</fullName>
    </recommendedName>
</protein>
<organism evidence="1">
    <name type="scientific">bioreactor metagenome</name>
    <dbReference type="NCBI Taxonomy" id="1076179"/>
    <lineage>
        <taxon>unclassified sequences</taxon>
        <taxon>metagenomes</taxon>
        <taxon>ecological metagenomes</taxon>
    </lineage>
</organism>
<evidence type="ECO:0008006" key="2">
    <source>
        <dbReference type="Google" id="ProtNLM"/>
    </source>
</evidence>
<dbReference type="AlphaFoldDB" id="A0A644X475"/>
<dbReference type="PANTHER" id="PTHR36455:SF1">
    <property type="entry name" value="BLR8292 PROTEIN"/>
    <property type="match status" value="1"/>
</dbReference>
<gene>
    <name evidence="1" type="ORF">SDC9_57310</name>
</gene>
<proteinExistence type="predicted"/>
<reference evidence="1" key="1">
    <citation type="submission" date="2019-08" db="EMBL/GenBank/DDBJ databases">
        <authorList>
            <person name="Kucharzyk K."/>
            <person name="Murdoch R.W."/>
            <person name="Higgins S."/>
            <person name="Loffler F."/>
        </authorList>
    </citation>
    <scope>NUCLEOTIDE SEQUENCE</scope>
</reference>
<accession>A0A644X475</accession>
<dbReference type="Pfam" id="PF05717">
    <property type="entry name" value="TnpB_IS66"/>
    <property type="match status" value="1"/>
</dbReference>
<comment type="caution">
    <text evidence="1">The sequence shown here is derived from an EMBL/GenBank/DDBJ whole genome shotgun (WGS) entry which is preliminary data.</text>
</comment>
<dbReference type="EMBL" id="VSSQ01001767">
    <property type="protein sequence ID" value="MPM10972.1"/>
    <property type="molecule type" value="Genomic_DNA"/>
</dbReference>
<dbReference type="PANTHER" id="PTHR36455">
    <property type="match status" value="1"/>
</dbReference>